<dbReference type="Proteomes" id="UP001598138">
    <property type="component" value="Unassembled WGS sequence"/>
</dbReference>
<dbReference type="PANTHER" id="PTHR45947">
    <property type="entry name" value="SULFOQUINOVOSYL TRANSFERASE SQD2"/>
    <property type="match status" value="1"/>
</dbReference>
<accession>A0ABW6DFR5</accession>
<dbReference type="Pfam" id="PF00534">
    <property type="entry name" value="Glycos_transf_1"/>
    <property type="match status" value="1"/>
</dbReference>
<gene>
    <name evidence="2" type="ORF">U0R10_06800</name>
</gene>
<comment type="caution">
    <text evidence="2">The sequence shown here is derived from an EMBL/GenBank/DDBJ whole genome shotgun (WGS) entry which is preliminary data.</text>
</comment>
<reference evidence="2 3" key="1">
    <citation type="submission" date="2024-03" db="EMBL/GenBank/DDBJ databases">
        <title>Aquirufa genome sequencing.</title>
        <authorList>
            <person name="Pitt A."/>
            <person name="Hahn M.W."/>
        </authorList>
    </citation>
    <scope>NUCLEOTIDE SEQUENCE [LARGE SCALE GENOMIC DNA]</scope>
    <source>
        <strain evidence="2 3">OSTEICH-129V</strain>
    </source>
</reference>
<evidence type="ECO:0000259" key="1">
    <source>
        <dbReference type="Pfam" id="PF00534"/>
    </source>
</evidence>
<keyword evidence="2" id="KW-0808">Transferase</keyword>
<proteinExistence type="predicted"/>
<dbReference type="CDD" id="cd03801">
    <property type="entry name" value="GT4_PimA-like"/>
    <property type="match status" value="1"/>
</dbReference>
<keyword evidence="2" id="KW-0328">Glycosyltransferase</keyword>
<feature type="domain" description="Glycosyl transferase family 1" evidence="1">
    <location>
        <begin position="176"/>
        <end position="306"/>
    </location>
</feature>
<dbReference type="EMBL" id="JBBKXZ010000002">
    <property type="protein sequence ID" value="MFD3394323.1"/>
    <property type="molecule type" value="Genomic_DNA"/>
</dbReference>
<keyword evidence="3" id="KW-1185">Reference proteome</keyword>
<evidence type="ECO:0000313" key="3">
    <source>
        <dbReference type="Proteomes" id="UP001598138"/>
    </source>
</evidence>
<dbReference type="EC" id="2.4.-.-" evidence="2"/>
<dbReference type="RefSeq" id="WP_377983205.1">
    <property type="nucleotide sequence ID" value="NZ_JBBKXZ010000002.1"/>
</dbReference>
<protein>
    <submittedName>
        <fullName evidence="2">Glycosyltransferase</fullName>
        <ecNumber evidence="2">2.4.-.-</ecNumber>
    </submittedName>
</protein>
<dbReference type="Gene3D" id="3.40.50.2000">
    <property type="entry name" value="Glycogen Phosphorylase B"/>
    <property type="match status" value="1"/>
</dbReference>
<dbReference type="SUPFAM" id="SSF53756">
    <property type="entry name" value="UDP-Glycosyltransferase/glycogen phosphorylase"/>
    <property type="match status" value="1"/>
</dbReference>
<evidence type="ECO:0000313" key="2">
    <source>
        <dbReference type="EMBL" id="MFD3394323.1"/>
    </source>
</evidence>
<dbReference type="InterPro" id="IPR050194">
    <property type="entry name" value="Glycosyltransferase_grp1"/>
</dbReference>
<dbReference type="PANTHER" id="PTHR45947:SF3">
    <property type="entry name" value="SULFOQUINOVOSYL TRANSFERASE SQD2"/>
    <property type="match status" value="1"/>
</dbReference>
<sequence>MGVTILNDFPTSYFFKPFSDCSGINLVSLFEHSSIRNKDYYTLNSRVTSLNKQYESNSNFSRLVTLYRHRKLFKEKVCIPGWDYFEYWVIVFLIRPKYVSMIFESTIYESKYTGINGFLKFLFLSKVDLVFAPGIPHQNLSEKLGFRKEVYITGGVGWHNWFNLAMVNREIVEEITNILYVGRLSEEKGVTMILDLAENFSNFHFQIVGSGPLEDSLKARILDNQIDNVELVGYVNSTELEYYYKNNQILIVPSVSEVWCLAIEEALHFQLPVLISDMVGCREDLIEKFDLGLVFKSGNLDDLIMKFGLISSRSNYSKLVGNISSCSFKQINKYSHLVEKLKDAE</sequence>
<organism evidence="2 3">
    <name type="scientific">Aquirufa avitistagni</name>
    <dbReference type="NCBI Taxonomy" id="3104728"/>
    <lineage>
        <taxon>Bacteria</taxon>
        <taxon>Pseudomonadati</taxon>
        <taxon>Bacteroidota</taxon>
        <taxon>Cytophagia</taxon>
        <taxon>Cytophagales</taxon>
        <taxon>Flectobacillaceae</taxon>
        <taxon>Aquirufa</taxon>
    </lineage>
</organism>
<dbReference type="GO" id="GO:0016757">
    <property type="term" value="F:glycosyltransferase activity"/>
    <property type="evidence" value="ECO:0007669"/>
    <property type="project" value="UniProtKB-KW"/>
</dbReference>
<dbReference type="InterPro" id="IPR001296">
    <property type="entry name" value="Glyco_trans_1"/>
</dbReference>
<name>A0ABW6DFR5_9BACT</name>